<dbReference type="AlphaFoldDB" id="A0A1L5P5F8"/>
<protein>
    <submittedName>
        <fullName evidence="1">Uncharacterized protein</fullName>
    </submittedName>
</protein>
<dbReference type="EMBL" id="CP017241">
    <property type="protein sequence ID" value="APO75362.1"/>
    <property type="molecule type" value="Genomic_DNA"/>
</dbReference>
<organism evidence="1 2">
    <name type="scientific">Rhizobium etli 8C-3</name>
    <dbReference type="NCBI Taxonomy" id="538025"/>
    <lineage>
        <taxon>Bacteria</taxon>
        <taxon>Pseudomonadati</taxon>
        <taxon>Pseudomonadota</taxon>
        <taxon>Alphaproteobacteria</taxon>
        <taxon>Hyphomicrobiales</taxon>
        <taxon>Rhizobiaceae</taxon>
        <taxon>Rhizobium/Agrobacterium group</taxon>
        <taxon>Rhizobium</taxon>
    </lineage>
</organism>
<proteinExistence type="predicted"/>
<evidence type="ECO:0000313" key="1">
    <source>
        <dbReference type="EMBL" id="APO75362.1"/>
    </source>
</evidence>
<sequence length="51" mass="5662">MISSPCRTISSAMPLFSPAGMPDLDDFVSLGYETTSRFSCRVPAKNRSFWT</sequence>
<accession>A0A1L5P5F8</accession>
<dbReference type="Proteomes" id="UP000185109">
    <property type="component" value="Chromosome"/>
</dbReference>
<name>A0A1L5P5F8_RHIET</name>
<gene>
    <name evidence="1" type="ORF">AM571_CH02554</name>
</gene>
<reference evidence="1 2" key="1">
    <citation type="submission" date="2016-09" db="EMBL/GenBank/DDBJ databases">
        <title>The complete genome sequences of Rhizobium gallicum, symbiovars gallicum and phaseoli, symbionts associated to common bean (Phaseolus vulgaris).</title>
        <authorList>
            <person name="Bustos P."/>
            <person name="Santamaria R.I."/>
            <person name="Perez-Carrascal O.M."/>
            <person name="Juarez S."/>
            <person name="Lozano L."/>
            <person name="Martinez-Flores I."/>
            <person name="Martinez-Romero E."/>
            <person name="Cevallos M."/>
            <person name="Romero D."/>
            <person name="Davila G."/>
            <person name="Gonzalez V."/>
        </authorList>
    </citation>
    <scope>NUCLEOTIDE SEQUENCE [LARGE SCALE GENOMIC DNA]</scope>
    <source>
        <strain evidence="1 2">8C-3</strain>
    </source>
</reference>
<evidence type="ECO:0000313" key="2">
    <source>
        <dbReference type="Proteomes" id="UP000185109"/>
    </source>
</evidence>